<evidence type="ECO:0000256" key="13">
    <source>
        <dbReference type="PIRSR" id="PIRSR000350-4"/>
    </source>
</evidence>
<dbReference type="PIR" id="H83676">
    <property type="entry name" value="H83676"/>
</dbReference>
<evidence type="ECO:0000256" key="2">
    <source>
        <dbReference type="ARBA" id="ARBA00012608"/>
    </source>
</evidence>
<dbReference type="PIRSF" id="PIRSF000350">
    <property type="entry name" value="Mercury_reductase_MerA"/>
    <property type="match status" value="1"/>
</dbReference>
<accession>Q9KG96</accession>
<dbReference type="Pfam" id="PF07992">
    <property type="entry name" value="Pyr_redox_2"/>
    <property type="match status" value="1"/>
</dbReference>
<feature type="binding site" evidence="12">
    <location>
        <position position="209"/>
    </location>
    <ligand>
        <name>NAD(+)</name>
        <dbReference type="ChEBI" id="CHEBI:57540"/>
    </ligand>
</feature>
<feature type="binding site" evidence="12">
    <location>
        <begin position="149"/>
        <end position="151"/>
    </location>
    <ligand>
        <name>FAD</name>
        <dbReference type="ChEBI" id="CHEBI:57692"/>
    </ligand>
</feature>
<keyword evidence="4 14" id="KW-0285">Flavoprotein</keyword>
<feature type="domain" description="FAD/NAD(P)-binding" evidence="16">
    <location>
        <begin position="11"/>
        <end position="332"/>
    </location>
</feature>
<dbReference type="Proteomes" id="UP000001258">
    <property type="component" value="Chromosome"/>
</dbReference>
<feature type="binding site" evidence="12">
    <location>
        <position position="56"/>
    </location>
    <ligand>
        <name>FAD</name>
        <dbReference type="ChEBI" id="CHEBI:57692"/>
    </ligand>
</feature>
<comment type="cofactor">
    <cofactor evidence="12 14">
        <name>FAD</name>
        <dbReference type="ChEBI" id="CHEBI:57692"/>
    </cofactor>
    <text evidence="12 14">Binds 1 FAD per subunit.</text>
</comment>
<comment type="similarity">
    <text evidence="1 14">Belongs to the class-I pyridine nucleotide-disulfide oxidoreductase family.</text>
</comment>
<keyword evidence="8" id="KW-1015">Disulfide bond</keyword>
<dbReference type="AlphaFoldDB" id="Q9KG96"/>
<dbReference type="Gene3D" id="3.30.390.30">
    <property type="match status" value="1"/>
</dbReference>
<dbReference type="InterPro" id="IPR004099">
    <property type="entry name" value="Pyr_nucl-diS_OxRdtase_dimer"/>
</dbReference>
<dbReference type="EC" id="1.8.1.4" evidence="2 14"/>
<dbReference type="HOGENOM" id="CLU_016755_0_3_9"/>
<dbReference type="STRING" id="272558.gene:10726056"/>
<evidence type="ECO:0000259" key="16">
    <source>
        <dbReference type="Pfam" id="PF07992"/>
    </source>
</evidence>
<keyword evidence="17" id="KW-0670">Pyruvate</keyword>
<dbReference type="InterPro" id="IPR023753">
    <property type="entry name" value="FAD/NAD-binding_dom"/>
</dbReference>
<reference evidence="17 18" key="1">
    <citation type="journal article" date="2000" name="Nucleic Acids Res.">
        <title>Complete genome sequence of the alkaliphilic bacterium Bacillus halodurans and genomic sequence comparison with Bacillus subtilis.</title>
        <authorList>
            <person name="Takami H."/>
            <person name="Nakasone K."/>
            <person name="Takaki Y."/>
            <person name="Maeno G."/>
            <person name="Sasaki R."/>
            <person name="Masui N."/>
            <person name="Fuji F."/>
            <person name="Hirama C."/>
            <person name="Nakamura Y."/>
            <person name="Ogasawara N."/>
            <person name="Kuhara S."/>
            <person name="Horikoshi K."/>
        </authorList>
    </citation>
    <scope>NUCLEOTIDE SEQUENCE [LARGE SCALE GENOMIC DNA]</scope>
    <source>
        <strain evidence="18">ATCC BAA-125 / DSM 18197 / FERM 7344 / JCM 9153 / C-125</strain>
    </source>
</reference>
<feature type="active site" description="Proton acceptor" evidence="11">
    <location>
        <position position="449"/>
    </location>
</feature>
<feature type="disulfide bond" description="Redox-active" evidence="13">
    <location>
        <begin position="47"/>
        <end position="52"/>
    </location>
</feature>
<comment type="catalytic activity">
    <reaction evidence="10 14">
        <text>N(6)-[(R)-dihydrolipoyl]-L-lysyl-[protein] + NAD(+) = N(6)-[(R)-lipoyl]-L-lysyl-[protein] + NADH + H(+)</text>
        <dbReference type="Rhea" id="RHEA:15045"/>
        <dbReference type="Rhea" id="RHEA-COMP:10474"/>
        <dbReference type="Rhea" id="RHEA-COMP:10475"/>
        <dbReference type="ChEBI" id="CHEBI:15378"/>
        <dbReference type="ChEBI" id="CHEBI:57540"/>
        <dbReference type="ChEBI" id="CHEBI:57945"/>
        <dbReference type="ChEBI" id="CHEBI:83099"/>
        <dbReference type="ChEBI" id="CHEBI:83100"/>
        <dbReference type="EC" id="1.8.1.4"/>
    </reaction>
</comment>
<dbReference type="SUPFAM" id="SSF51905">
    <property type="entry name" value="FAD/NAD(P)-binding domain"/>
    <property type="match status" value="1"/>
</dbReference>
<dbReference type="PRINTS" id="PR00368">
    <property type="entry name" value="FADPNR"/>
</dbReference>
<evidence type="ECO:0000256" key="12">
    <source>
        <dbReference type="PIRSR" id="PIRSR000350-3"/>
    </source>
</evidence>
<dbReference type="PROSITE" id="PS00076">
    <property type="entry name" value="PYRIDINE_REDOX_1"/>
    <property type="match status" value="1"/>
</dbReference>
<evidence type="ECO:0000256" key="9">
    <source>
        <dbReference type="ARBA" id="ARBA00023284"/>
    </source>
</evidence>
<dbReference type="PRINTS" id="PR00411">
    <property type="entry name" value="PNDRDTASEI"/>
</dbReference>
<dbReference type="Gene3D" id="3.50.50.60">
    <property type="entry name" value="FAD/NAD(P)-binding domain"/>
    <property type="match status" value="2"/>
</dbReference>
<evidence type="ECO:0000256" key="10">
    <source>
        <dbReference type="ARBA" id="ARBA00049187"/>
    </source>
</evidence>
<feature type="binding site" evidence="12">
    <location>
        <position position="317"/>
    </location>
    <ligand>
        <name>FAD</name>
        <dbReference type="ChEBI" id="CHEBI:57692"/>
    </ligand>
</feature>
<dbReference type="GO" id="GO:0050660">
    <property type="term" value="F:flavin adenine dinucleotide binding"/>
    <property type="evidence" value="ECO:0007669"/>
    <property type="project" value="InterPro"/>
</dbReference>
<dbReference type="EMBL" id="BA000004">
    <property type="protein sequence ID" value="BAB03935.1"/>
    <property type="molecule type" value="Genomic_DNA"/>
</dbReference>
<dbReference type="OrthoDB" id="9800167at2"/>
<dbReference type="InterPro" id="IPR016156">
    <property type="entry name" value="FAD/NAD-linked_Rdtase_dimer_sf"/>
</dbReference>
<evidence type="ECO:0000256" key="4">
    <source>
        <dbReference type="ARBA" id="ARBA00022630"/>
    </source>
</evidence>
<dbReference type="InterPro" id="IPR036188">
    <property type="entry name" value="FAD/NAD-bd_sf"/>
</dbReference>
<dbReference type="PANTHER" id="PTHR22912">
    <property type="entry name" value="DISULFIDE OXIDOREDUCTASE"/>
    <property type="match status" value="1"/>
</dbReference>
<protein>
    <recommendedName>
        <fullName evidence="3 14">Dihydrolipoyl dehydrogenase</fullName>
        <ecNumber evidence="2 14">1.8.1.4</ecNumber>
    </recommendedName>
</protein>
<evidence type="ECO:0000256" key="6">
    <source>
        <dbReference type="ARBA" id="ARBA00023002"/>
    </source>
</evidence>
<evidence type="ECO:0000256" key="3">
    <source>
        <dbReference type="ARBA" id="ARBA00016961"/>
    </source>
</evidence>
<dbReference type="SUPFAM" id="SSF55424">
    <property type="entry name" value="FAD/NAD-linked reductases, dimerisation (C-terminal) domain"/>
    <property type="match status" value="1"/>
</dbReference>
<dbReference type="GO" id="GO:0004148">
    <property type="term" value="F:dihydrolipoyl dehydrogenase (NADH) activity"/>
    <property type="evidence" value="ECO:0007669"/>
    <property type="project" value="UniProtKB-EC"/>
</dbReference>
<feature type="binding site" evidence="12">
    <location>
        <begin position="186"/>
        <end position="193"/>
    </location>
    <ligand>
        <name>NAD(+)</name>
        <dbReference type="ChEBI" id="CHEBI:57540"/>
    </ligand>
</feature>
<keyword evidence="6 14" id="KW-0560">Oxidoreductase</keyword>
<feature type="binding site" evidence="12">
    <location>
        <position position="276"/>
    </location>
    <ligand>
        <name>NAD(+)</name>
        <dbReference type="ChEBI" id="CHEBI:57540"/>
    </ligand>
</feature>
<dbReference type="InterPro" id="IPR001100">
    <property type="entry name" value="Pyr_nuc-diS_OxRdtase"/>
</dbReference>
<dbReference type="KEGG" id="bha:BH0216"/>
<dbReference type="PANTHER" id="PTHR22912:SF160">
    <property type="entry name" value="DIHYDROLIPOYL DEHYDROGENASE"/>
    <property type="match status" value="1"/>
</dbReference>
<evidence type="ECO:0000256" key="8">
    <source>
        <dbReference type="ARBA" id="ARBA00023157"/>
    </source>
</evidence>
<keyword evidence="9 14" id="KW-0676">Redox-active center</keyword>
<evidence type="ECO:0000256" key="14">
    <source>
        <dbReference type="RuleBase" id="RU003692"/>
    </source>
</evidence>
<keyword evidence="7 12" id="KW-0520">NAD</keyword>
<proteinExistence type="inferred from homology"/>
<dbReference type="eggNOG" id="COG1249">
    <property type="taxonomic scope" value="Bacteria"/>
</dbReference>
<gene>
    <name evidence="17" type="ordered locus">BH0216</name>
</gene>
<evidence type="ECO:0000313" key="18">
    <source>
        <dbReference type="Proteomes" id="UP000001258"/>
    </source>
</evidence>
<dbReference type="GO" id="GO:0006103">
    <property type="term" value="P:2-oxoglutarate metabolic process"/>
    <property type="evidence" value="ECO:0007669"/>
    <property type="project" value="TreeGrafter"/>
</dbReference>
<dbReference type="Pfam" id="PF02852">
    <property type="entry name" value="Pyr_redox_dim"/>
    <property type="match status" value="1"/>
</dbReference>
<evidence type="ECO:0000256" key="1">
    <source>
        <dbReference type="ARBA" id="ARBA00007532"/>
    </source>
</evidence>
<name>Q9KG96_HALH5</name>
<keyword evidence="5 12" id="KW-0274">FAD</keyword>
<keyword evidence="12" id="KW-0547">Nucleotide-binding</keyword>
<dbReference type="InterPro" id="IPR050151">
    <property type="entry name" value="Class-I_Pyr_Nuc-Dis_Oxidored"/>
</dbReference>
<organism evidence="17 18">
    <name type="scientific">Halalkalibacterium halodurans (strain ATCC BAA-125 / DSM 18197 / FERM 7344 / JCM 9153 / C-125)</name>
    <name type="common">Bacillus halodurans</name>
    <dbReference type="NCBI Taxonomy" id="272558"/>
    <lineage>
        <taxon>Bacteria</taxon>
        <taxon>Bacillati</taxon>
        <taxon>Bacillota</taxon>
        <taxon>Bacilli</taxon>
        <taxon>Bacillales</taxon>
        <taxon>Bacillaceae</taxon>
        <taxon>Halalkalibacterium (ex Joshi et al. 2022)</taxon>
    </lineage>
</organism>
<evidence type="ECO:0000256" key="5">
    <source>
        <dbReference type="ARBA" id="ARBA00022827"/>
    </source>
</evidence>
<keyword evidence="18" id="KW-1185">Reference proteome</keyword>
<comment type="miscellaneous">
    <text evidence="14">The active site is a redox-active disulfide bond.</text>
</comment>
<evidence type="ECO:0000313" key="17">
    <source>
        <dbReference type="EMBL" id="BAB03935.1"/>
    </source>
</evidence>
<dbReference type="InterPro" id="IPR006258">
    <property type="entry name" value="Lipoamide_DH"/>
</dbReference>
<evidence type="ECO:0000256" key="7">
    <source>
        <dbReference type="ARBA" id="ARBA00023027"/>
    </source>
</evidence>
<feature type="domain" description="Pyridine nucleotide-disulphide oxidoreductase dimerisation" evidence="15">
    <location>
        <begin position="351"/>
        <end position="456"/>
    </location>
</feature>
<dbReference type="NCBIfam" id="TIGR01350">
    <property type="entry name" value="lipoamide_DH"/>
    <property type="match status" value="1"/>
</dbReference>
<dbReference type="InterPro" id="IPR012999">
    <property type="entry name" value="Pyr_OxRdtase_I_AS"/>
</dbReference>
<sequence length="473" mass="50044">MVVGEVAVEVDTVVVGGGPGGYTAAIRLGQLGKSVVLIEKNQLGGVCLNRGCIPSKALIQMAEKFDELTHLKEMGVELPGKPASIDLHKWQKWKQEITTKLNTGIHQLCQQNGVTVVTGEAHFLSSHRVGVETGNAFDVYKFEHAIVATGSSPRSLPFAEVDHTYILDSTSALELTEVPRSLSIVGGGYIGMELGLAFAKLGSAVTIVEMSPHILPATAPHISREVLNKAEKLGVTIKSSTSVEHLTVNDGYVELIVQSNGEQETLQSEKALMTVGRSPNTKGLGLEQVGVFFNEDGTLPINEECRTNIDHIFAIGDVTEGPALAHKASKQGIVAAEVIGGLPSAIDSSYIPYVVFTDPQIAGVGLTAKQAQEQGHRVKTARFPFQANGLALVASKPDGFAEVIVDEESHLLLGFHIVGADASNLIGEGVLALELGARVEDVALTVHPHPTFSEGWLGAAEAALGHAIHVVNK</sequence>
<dbReference type="RefSeq" id="WP_010896398.1">
    <property type="nucleotide sequence ID" value="NC_002570.2"/>
</dbReference>
<evidence type="ECO:0000256" key="11">
    <source>
        <dbReference type="PIRSR" id="PIRSR000350-2"/>
    </source>
</evidence>
<dbReference type="FunFam" id="3.30.390.30:FF:000001">
    <property type="entry name" value="Dihydrolipoyl dehydrogenase"/>
    <property type="match status" value="1"/>
</dbReference>
<evidence type="ECO:0000259" key="15">
    <source>
        <dbReference type="Pfam" id="PF02852"/>
    </source>
</evidence>